<feature type="compositionally biased region" description="Basic and acidic residues" evidence="1">
    <location>
        <begin position="200"/>
        <end position="214"/>
    </location>
</feature>
<evidence type="ECO:0000259" key="2">
    <source>
        <dbReference type="Pfam" id="PF16158"/>
    </source>
</evidence>
<evidence type="ECO:0000313" key="3">
    <source>
        <dbReference type="Proteomes" id="UP000695022"/>
    </source>
</evidence>
<proteinExistence type="predicted"/>
<dbReference type="PANTHER" id="PTHR20930:SF0">
    <property type="entry name" value="PROTEIN ILRUN"/>
    <property type="match status" value="1"/>
</dbReference>
<dbReference type="CDD" id="cd14349">
    <property type="entry name" value="UBA_CF106"/>
    <property type="match status" value="1"/>
</dbReference>
<dbReference type="InterPro" id="IPR013783">
    <property type="entry name" value="Ig-like_fold"/>
</dbReference>
<dbReference type="InterPro" id="IPR009060">
    <property type="entry name" value="UBA-like_sf"/>
</dbReference>
<evidence type="ECO:0000256" key="1">
    <source>
        <dbReference type="SAM" id="MobiDB-lite"/>
    </source>
</evidence>
<dbReference type="GeneID" id="106812326"/>
<dbReference type="Pfam" id="PF14555">
    <property type="entry name" value="UBA_4"/>
    <property type="match status" value="1"/>
</dbReference>
<dbReference type="Proteomes" id="UP000695022">
    <property type="component" value="Unplaced"/>
</dbReference>
<dbReference type="RefSeq" id="XP_014671654.1">
    <property type="nucleotide sequence ID" value="XM_014816168.1"/>
</dbReference>
<sequence>MDVDGDVDQQLLQQFSSLGTTDKDVLIAEFQKLLGHQLNPAGCAFFLDMNNWNLQAAICAYYDFEMPKLKLPGMAFISDVTIGEGEAVPPNTGFLKTWRIKNTGSESWPPGCCLRYTQGEQLGSRDRTMVGPLAPQQCADVSVEMVSPAQPGIYQGQWRMSSPTGMFFGEVIWVIVSVEEDGMLGVTQQLSSLSPGGEQHTLHTEEHRHPDRNPFETPQQQDRSHIQSMNGFSPTQASSFDSPQSHTQEWTLSPSPVRTSHEQQLHIPTSGHLGAGFESRGEQSMNDDDVT</sequence>
<dbReference type="Pfam" id="PF16158">
    <property type="entry name" value="N_BRCA1_IG"/>
    <property type="match status" value="1"/>
</dbReference>
<protein>
    <submittedName>
        <fullName evidence="4">Uncharacterized protein C6orf106 homolog</fullName>
    </submittedName>
</protein>
<dbReference type="Gene3D" id="1.10.8.10">
    <property type="entry name" value="DNA helicase RuvA subunit, C-terminal domain"/>
    <property type="match status" value="1"/>
</dbReference>
<dbReference type="InterPro" id="IPR032350">
    <property type="entry name" value="Nbr1_FW"/>
</dbReference>
<reference evidence="4" key="1">
    <citation type="submission" date="2025-08" db="UniProtKB">
        <authorList>
            <consortium name="RefSeq"/>
        </authorList>
    </citation>
    <scope>IDENTIFICATION</scope>
</reference>
<dbReference type="SUPFAM" id="SSF46934">
    <property type="entry name" value="UBA-like"/>
    <property type="match status" value="1"/>
</dbReference>
<dbReference type="Gene3D" id="2.60.40.10">
    <property type="entry name" value="Immunoglobulins"/>
    <property type="match status" value="1"/>
</dbReference>
<dbReference type="InterPro" id="IPR039517">
    <property type="entry name" value="C6orf106_UBA-like"/>
</dbReference>
<feature type="compositionally biased region" description="Polar residues" evidence="1">
    <location>
        <begin position="216"/>
        <end position="258"/>
    </location>
</feature>
<dbReference type="CDD" id="cd14947">
    <property type="entry name" value="NBR1_like"/>
    <property type="match status" value="1"/>
</dbReference>
<feature type="region of interest" description="Disordered" evidence="1">
    <location>
        <begin position="189"/>
        <end position="291"/>
    </location>
</feature>
<dbReference type="PANTHER" id="PTHR20930">
    <property type="entry name" value="OVARIAN CARCINOMA ANTIGEN CA125-RELATED"/>
    <property type="match status" value="1"/>
</dbReference>
<name>A0ABM1EHI3_PRICU</name>
<keyword evidence="3" id="KW-1185">Reference proteome</keyword>
<gene>
    <name evidence="4" type="primary">LOC106812326</name>
</gene>
<evidence type="ECO:0000313" key="4">
    <source>
        <dbReference type="RefSeq" id="XP_014671654.1"/>
    </source>
</evidence>
<accession>A0ABM1EHI3</accession>
<feature type="domain" description="Nbr1 FW" evidence="2">
    <location>
        <begin position="81"/>
        <end position="178"/>
    </location>
</feature>
<organism evidence="3 4">
    <name type="scientific">Priapulus caudatus</name>
    <name type="common">Priapulid worm</name>
    <dbReference type="NCBI Taxonomy" id="37621"/>
    <lineage>
        <taxon>Eukaryota</taxon>
        <taxon>Metazoa</taxon>
        <taxon>Ecdysozoa</taxon>
        <taxon>Scalidophora</taxon>
        <taxon>Priapulida</taxon>
        <taxon>Priapulimorpha</taxon>
        <taxon>Priapulimorphida</taxon>
        <taxon>Priapulidae</taxon>
        <taxon>Priapulus</taxon>
    </lineage>
</organism>